<evidence type="ECO:0000313" key="2">
    <source>
        <dbReference type="Proteomes" id="UP001147733"/>
    </source>
</evidence>
<dbReference type="GeneID" id="81382205"/>
<protein>
    <submittedName>
        <fullName evidence="1">Uncharacterized protein</fullName>
    </submittedName>
</protein>
<gene>
    <name evidence="1" type="ORF">N7469_004118</name>
</gene>
<dbReference type="RefSeq" id="XP_056502450.1">
    <property type="nucleotide sequence ID" value="XM_056643038.1"/>
</dbReference>
<evidence type="ECO:0000313" key="1">
    <source>
        <dbReference type="EMBL" id="KAJ5234950.1"/>
    </source>
</evidence>
<comment type="caution">
    <text evidence="1">The sequence shown here is derived from an EMBL/GenBank/DDBJ whole genome shotgun (WGS) entry which is preliminary data.</text>
</comment>
<organism evidence="1 2">
    <name type="scientific">Penicillium citrinum</name>
    <dbReference type="NCBI Taxonomy" id="5077"/>
    <lineage>
        <taxon>Eukaryota</taxon>
        <taxon>Fungi</taxon>
        <taxon>Dikarya</taxon>
        <taxon>Ascomycota</taxon>
        <taxon>Pezizomycotina</taxon>
        <taxon>Eurotiomycetes</taxon>
        <taxon>Eurotiomycetidae</taxon>
        <taxon>Eurotiales</taxon>
        <taxon>Aspergillaceae</taxon>
        <taxon>Penicillium</taxon>
    </lineage>
</organism>
<sequence>MEQSRGRWGTFCTANAIIFRALFILHQMIIHSEAGDRRLSSHIALESTIKMVNDIAITQRNMTLAEMDTLPPSRAFIIRAALSYIDEFGTAPDRWDSVRTDFGSALAMFDMRWNTMTFPRNAV</sequence>
<dbReference type="Proteomes" id="UP001147733">
    <property type="component" value="Unassembled WGS sequence"/>
</dbReference>
<keyword evidence="2" id="KW-1185">Reference proteome</keyword>
<dbReference type="OrthoDB" id="3862662at2759"/>
<proteinExistence type="predicted"/>
<name>A0A9W9P407_PENCI</name>
<dbReference type="EMBL" id="JAPQKT010000003">
    <property type="protein sequence ID" value="KAJ5234950.1"/>
    <property type="molecule type" value="Genomic_DNA"/>
</dbReference>
<dbReference type="AlphaFoldDB" id="A0A9W9P407"/>
<reference evidence="1" key="2">
    <citation type="journal article" date="2023" name="IMA Fungus">
        <title>Comparative genomic study of the Penicillium genus elucidates a diverse pangenome and 15 lateral gene transfer events.</title>
        <authorList>
            <person name="Petersen C."/>
            <person name="Sorensen T."/>
            <person name="Nielsen M.R."/>
            <person name="Sondergaard T.E."/>
            <person name="Sorensen J.L."/>
            <person name="Fitzpatrick D.A."/>
            <person name="Frisvad J.C."/>
            <person name="Nielsen K.L."/>
        </authorList>
    </citation>
    <scope>NUCLEOTIDE SEQUENCE</scope>
    <source>
        <strain evidence="1">IBT 23319</strain>
    </source>
</reference>
<accession>A0A9W9P407</accession>
<reference evidence="1" key="1">
    <citation type="submission" date="2022-11" db="EMBL/GenBank/DDBJ databases">
        <authorList>
            <person name="Petersen C."/>
        </authorList>
    </citation>
    <scope>NUCLEOTIDE SEQUENCE</scope>
    <source>
        <strain evidence="1">IBT 23319</strain>
    </source>
</reference>